<dbReference type="GO" id="GO:0016853">
    <property type="term" value="F:isomerase activity"/>
    <property type="evidence" value="ECO:0007669"/>
    <property type="project" value="UniProtKB-KW"/>
</dbReference>
<sequence length="316" mass="33569">MPFLKRSLADEPMRPITAANDNLEEFSMSIRPLLLASVILLAACDSAEAPTGQVAAVVDGQEYTVSQVNAELSASGIGADVRDKELANRALDAAINRSILAEEARSRGLDKTPGGALTLKRAEEVALVELLRRDIQSKAPSLSDEEAQQFIRANPALFADRFVSIVEQVVVPKLSRSDLDALEAANTLDEVRAALDGKNIAYQTTMGSVDSLTVPPAIAQQIVDLGVGEVYIIPQGDGARINAVISKQNYPITGSEALELGRQLVSKQRSEGQAQDVFRSILTEKKAGARYSEEFAAPSQPNGEANGSAQPGAASE</sequence>
<dbReference type="RefSeq" id="WP_221430828.1">
    <property type="nucleotide sequence ID" value="NZ_CP081294.1"/>
</dbReference>
<evidence type="ECO:0000259" key="2">
    <source>
        <dbReference type="Pfam" id="PF13145"/>
    </source>
</evidence>
<dbReference type="InterPro" id="IPR000297">
    <property type="entry name" value="PPIase_PpiC"/>
</dbReference>
<reference evidence="3 4" key="1">
    <citation type="submission" date="2021-08" db="EMBL/GenBank/DDBJ databases">
        <title>Comparative Genomics Analysis of the Genus Qipengyuania Reveals Extensive Genetic Diversity and Metabolic Versatility, Including the Description of Fifteen Novel Species.</title>
        <authorList>
            <person name="Liu Y."/>
        </authorList>
    </citation>
    <scope>NUCLEOTIDE SEQUENCE [LARGE SCALE GENOMIC DNA]</scope>
    <source>
        <strain evidence="3 4">1NDH1</strain>
    </source>
</reference>
<evidence type="ECO:0000256" key="1">
    <source>
        <dbReference type="SAM" id="MobiDB-lite"/>
    </source>
</evidence>
<feature type="compositionally biased region" description="Polar residues" evidence="1">
    <location>
        <begin position="299"/>
        <end position="309"/>
    </location>
</feature>
<keyword evidence="3" id="KW-0413">Isomerase</keyword>
<evidence type="ECO:0000313" key="4">
    <source>
        <dbReference type="Proteomes" id="UP000824321"/>
    </source>
</evidence>
<feature type="region of interest" description="Disordered" evidence="1">
    <location>
        <begin position="292"/>
        <end position="316"/>
    </location>
</feature>
<dbReference type="Gene3D" id="1.10.8.1040">
    <property type="match status" value="1"/>
</dbReference>
<accession>A0ABX9A219</accession>
<dbReference type="Proteomes" id="UP000824321">
    <property type="component" value="Chromosome"/>
</dbReference>
<evidence type="ECO:0000313" key="3">
    <source>
        <dbReference type="EMBL" id="QZD95086.1"/>
    </source>
</evidence>
<dbReference type="InterPro" id="IPR027304">
    <property type="entry name" value="Trigger_fact/SurA_dom_sf"/>
</dbReference>
<dbReference type="EMBL" id="CP081294">
    <property type="protein sequence ID" value="QZD95086.1"/>
    <property type="molecule type" value="Genomic_DNA"/>
</dbReference>
<gene>
    <name evidence="3" type="ORF">K3136_13615</name>
</gene>
<organism evidence="3 4">
    <name type="scientific">Qipengyuania gelatinilytica</name>
    <dbReference type="NCBI Taxonomy" id="2867231"/>
    <lineage>
        <taxon>Bacteria</taxon>
        <taxon>Pseudomonadati</taxon>
        <taxon>Pseudomonadota</taxon>
        <taxon>Alphaproteobacteria</taxon>
        <taxon>Sphingomonadales</taxon>
        <taxon>Erythrobacteraceae</taxon>
        <taxon>Qipengyuania</taxon>
    </lineage>
</organism>
<dbReference type="SUPFAM" id="SSF109998">
    <property type="entry name" value="Triger factor/SurA peptide-binding domain-like"/>
    <property type="match status" value="1"/>
</dbReference>
<keyword evidence="4" id="KW-1185">Reference proteome</keyword>
<proteinExistence type="predicted"/>
<feature type="domain" description="PpiC" evidence="2">
    <location>
        <begin position="143"/>
        <end position="246"/>
    </location>
</feature>
<name>A0ABX9A219_9SPHN</name>
<protein>
    <submittedName>
        <fullName evidence="3">Peptidyl-prolyl cis-trans isomerase</fullName>
    </submittedName>
</protein>
<dbReference type="Pfam" id="PF13145">
    <property type="entry name" value="Rotamase_2"/>
    <property type="match status" value="1"/>
</dbReference>